<comment type="subcellular location">
    <subcellularLocation>
        <location evidence="2">Cytoplasm</location>
        <location evidence="2">Nucleoid</location>
    </subcellularLocation>
</comment>
<dbReference type="InterPro" id="IPR004401">
    <property type="entry name" value="YbaB/EbfC"/>
</dbReference>
<dbReference type="GO" id="GO:0003677">
    <property type="term" value="F:DNA binding"/>
    <property type="evidence" value="ECO:0007669"/>
    <property type="project" value="UniProtKB-UniRule"/>
</dbReference>
<dbReference type="OrthoDB" id="9803080at2"/>
<dbReference type="NCBIfam" id="TIGR00103">
    <property type="entry name" value="DNA_YbaB_EbfC"/>
    <property type="match status" value="1"/>
</dbReference>
<feature type="compositionally biased region" description="Basic and acidic residues" evidence="4">
    <location>
        <begin position="81"/>
        <end position="91"/>
    </location>
</feature>
<feature type="compositionally biased region" description="Pro residues" evidence="4">
    <location>
        <begin position="98"/>
        <end position="107"/>
    </location>
</feature>
<dbReference type="SUPFAM" id="SSF82607">
    <property type="entry name" value="YbaB-like"/>
    <property type="match status" value="1"/>
</dbReference>
<comment type="similarity">
    <text evidence="2">Belongs to the YbaB/EbfC family.</text>
</comment>
<dbReference type="GO" id="GO:0005829">
    <property type="term" value="C:cytosol"/>
    <property type="evidence" value="ECO:0007669"/>
    <property type="project" value="TreeGrafter"/>
</dbReference>
<evidence type="ECO:0000256" key="4">
    <source>
        <dbReference type="SAM" id="MobiDB-lite"/>
    </source>
</evidence>
<dbReference type="Pfam" id="PF02575">
    <property type="entry name" value="YbaB_DNA_bd"/>
    <property type="match status" value="1"/>
</dbReference>
<protein>
    <recommendedName>
        <fullName evidence="2">Nucleoid-associated protein D3272_17390</fullName>
    </recommendedName>
</protein>
<keyword evidence="2" id="KW-0963">Cytoplasm</keyword>
<dbReference type="EMBL" id="QYBC01000015">
    <property type="protein sequence ID" value="RYB03201.1"/>
    <property type="molecule type" value="Genomic_DNA"/>
</dbReference>
<dbReference type="Gene3D" id="3.30.1310.10">
    <property type="entry name" value="Nucleoid-associated protein YbaB-like domain"/>
    <property type="match status" value="1"/>
</dbReference>
<keyword evidence="6" id="KW-1185">Reference proteome</keyword>
<comment type="function">
    <text evidence="2">Binds to DNA and alters its conformation. May be involved in regulation of gene expression, nucleoid organization and DNA protection.</text>
</comment>
<dbReference type="PIRSF" id="PIRSF004555">
    <property type="entry name" value="UCP004555"/>
    <property type="match status" value="1"/>
</dbReference>
<keyword evidence="1 2" id="KW-0238">DNA-binding</keyword>
<dbReference type="PANTHER" id="PTHR33449">
    <property type="entry name" value="NUCLEOID-ASSOCIATED PROTEIN YBAB"/>
    <property type="match status" value="1"/>
</dbReference>
<keyword evidence="3" id="KW-0175">Coiled coil</keyword>
<accession>A0A4Q2RA89</accession>
<reference evidence="5 6" key="1">
    <citation type="submission" date="2018-09" db="EMBL/GenBank/DDBJ databases">
        <authorList>
            <person name="Grouzdev D.S."/>
            <person name="Krutkina M.S."/>
        </authorList>
    </citation>
    <scope>NUCLEOTIDE SEQUENCE [LARGE SCALE GENOMIC DNA]</scope>
    <source>
        <strain evidence="5 6">RmlP001</strain>
    </source>
</reference>
<dbReference type="AlphaFoldDB" id="A0A4Q2RA89"/>
<feature type="coiled-coil region" evidence="3">
    <location>
        <begin position="4"/>
        <end position="31"/>
    </location>
</feature>
<dbReference type="PANTHER" id="PTHR33449:SF1">
    <property type="entry name" value="NUCLEOID-ASSOCIATED PROTEIN YBAB"/>
    <property type="match status" value="1"/>
</dbReference>
<comment type="subunit">
    <text evidence="2">Homodimer.</text>
</comment>
<sequence length="107" mass="11278">MADIMGLMKKAQELQGRVADIQKELEALEVEGASGGGLVRVTLTGKGALKGVSVDPSLLKPDEREILEDLIVAAHADARTKADRATEEKMKGATAGLPLPPGFKLPF</sequence>
<dbReference type="RefSeq" id="WP_129220491.1">
    <property type="nucleotide sequence ID" value="NZ_QYBC01000015.1"/>
</dbReference>
<feature type="region of interest" description="Disordered" evidence="4">
    <location>
        <begin position="81"/>
        <end position="107"/>
    </location>
</feature>
<evidence type="ECO:0000256" key="1">
    <source>
        <dbReference type="ARBA" id="ARBA00023125"/>
    </source>
</evidence>
<gene>
    <name evidence="5" type="ORF">D3272_17390</name>
</gene>
<evidence type="ECO:0000313" key="6">
    <source>
        <dbReference type="Proteomes" id="UP000289411"/>
    </source>
</evidence>
<comment type="caution">
    <text evidence="5">The sequence shown here is derived from an EMBL/GenBank/DDBJ whole genome shotgun (WGS) entry which is preliminary data.</text>
</comment>
<organism evidence="5 6">
    <name type="scientific">Lichenibacterium ramalinae</name>
    <dbReference type="NCBI Taxonomy" id="2316527"/>
    <lineage>
        <taxon>Bacteria</taxon>
        <taxon>Pseudomonadati</taxon>
        <taxon>Pseudomonadota</taxon>
        <taxon>Alphaproteobacteria</taxon>
        <taxon>Hyphomicrobiales</taxon>
        <taxon>Lichenihabitantaceae</taxon>
        <taxon>Lichenibacterium</taxon>
    </lineage>
</organism>
<evidence type="ECO:0000313" key="5">
    <source>
        <dbReference type="EMBL" id="RYB03201.1"/>
    </source>
</evidence>
<proteinExistence type="inferred from homology"/>
<reference evidence="5 6" key="2">
    <citation type="submission" date="2019-02" db="EMBL/GenBank/DDBJ databases">
        <title>'Lichenibacterium ramalinii' gen. nov. sp. nov., 'Lichenibacterium minor' gen. nov. sp. nov.</title>
        <authorList>
            <person name="Pankratov T."/>
        </authorList>
    </citation>
    <scope>NUCLEOTIDE SEQUENCE [LARGE SCALE GENOMIC DNA]</scope>
    <source>
        <strain evidence="5 6">RmlP001</strain>
    </source>
</reference>
<name>A0A4Q2RA89_9HYPH</name>
<dbReference type="InterPro" id="IPR036894">
    <property type="entry name" value="YbaB-like_sf"/>
</dbReference>
<evidence type="ECO:0000256" key="2">
    <source>
        <dbReference type="HAMAP-Rule" id="MF_00274"/>
    </source>
</evidence>
<dbReference type="HAMAP" id="MF_00274">
    <property type="entry name" value="DNA_YbaB_EbfC"/>
    <property type="match status" value="1"/>
</dbReference>
<dbReference type="Proteomes" id="UP000289411">
    <property type="component" value="Unassembled WGS sequence"/>
</dbReference>
<evidence type="ECO:0000256" key="3">
    <source>
        <dbReference type="SAM" id="Coils"/>
    </source>
</evidence>
<dbReference type="GO" id="GO:0043590">
    <property type="term" value="C:bacterial nucleoid"/>
    <property type="evidence" value="ECO:0007669"/>
    <property type="project" value="UniProtKB-UniRule"/>
</dbReference>